<protein>
    <submittedName>
        <fullName evidence="1">Uncharacterized protein</fullName>
    </submittedName>
</protein>
<name>X0U3Q5_9ZZZZ</name>
<accession>X0U3Q5</accession>
<organism evidence="1">
    <name type="scientific">marine sediment metagenome</name>
    <dbReference type="NCBI Taxonomy" id="412755"/>
    <lineage>
        <taxon>unclassified sequences</taxon>
        <taxon>metagenomes</taxon>
        <taxon>ecological metagenomes</taxon>
    </lineage>
</organism>
<dbReference type="EMBL" id="BARS01025015">
    <property type="protein sequence ID" value="GAG00200.1"/>
    <property type="molecule type" value="Genomic_DNA"/>
</dbReference>
<evidence type="ECO:0000313" key="1">
    <source>
        <dbReference type="EMBL" id="GAG00200.1"/>
    </source>
</evidence>
<feature type="non-terminal residue" evidence="1">
    <location>
        <position position="1"/>
    </location>
</feature>
<proteinExistence type="predicted"/>
<sequence>TTPGHYRVLLFVVTSRPLSQDDTPLSHQELKDWLHERMLTLPTNVGNRKWSPEHRCTVLVYELERSQPWKEATLVRSRVPAREQLERTNLLPILEE</sequence>
<dbReference type="AlphaFoldDB" id="X0U3Q5"/>
<gene>
    <name evidence="1" type="ORF">S01H1_39606</name>
</gene>
<reference evidence="1" key="1">
    <citation type="journal article" date="2014" name="Front. Microbiol.">
        <title>High frequency of phylogenetically diverse reductive dehalogenase-homologous genes in deep subseafloor sedimentary metagenomes.</title>
        <authorList>
            <person name="Kawai M."/>
            <person name="Futagami T."/>
            <person name="Toyoda A."/>
            <person name="Takaki Y."/>
            <person name="Nishi S."/>
            <person name="Hori S."/>
            <person name="Arai W."/>
            <person name="Tsubouchi T."/>
            <person name="Morono Y."/>
            <person name="Uchiyama I."/>
            <person name="Ito T."/>
            <person name="Fujiyama A."/>
            <person name="Inagaki F."/>
            <person name="Takami H."/>
        </authorList>
    </citation>
    <scope>NUCLEOTIDE SEQUENCE</scope>
    <source>
        <strain evidence="1">Expedition CK06-06</strain>
    </source>
</reference>
<comment type="caution">
    <text evidence="1">The sequence shown here is derived from an EMBL/GenBank/DDBJ whole genome shotgun (WGS) entry which is preliminary data.</text>
</comment>